<keyword evidence="11" id="KW-1185">Reference proteome</keyword>
<dbReference type="GeneID" id="110978806"/>
<feature type="compositionally biased region" description="Acidic residues" evidence="7">
    <location>
        <begin position="2160"/>
        <end position="2183"/>
    </location>
</feature>
<evidence type="ECO:0000256" key="2">
    <source>
        <dbReference type="ARBA" id="ARBA00005274"/>
    </source>
</evidence>
<feature type="domain" description="NUA/TPR/MLP1-2-like" evidence="10">
    <location>
        <begin position="484"/>
        <end position="581"/>
    </location>
</feature>
<evidence type="ECO:0000256" key="7">
    <source>
        <dbReference type="SAM" id="MobiDB-lite"/>
    </source>
</evidence>
<feature type="region of interest" description="Disordered" evidence="7">
    <location>
        <begin position="2319"/>
        <end position="2537"/>
    </location>
</feature>
<feature type="coiled-coil region" evidence="6">
    <location>
        <begin position="555"/>
        <end position="615"/>
    </location>
</feature>
<dbReference type="InterPro" id="IPR012929">
    <property type="entry name" value="Nucleoprot-TPR/MLP1-2_dom"/>
</dbReference>
<feature type="compositionally biased region" description="Polar residues" evidence="7">
    <location>
        <begin position="2187"/>
        <end position="2196"/>
    </location>
</feature>
<feature type="compositionally biased region" description="Basic and acidic residues" evidence="7">
    <location>
        <begin position="1528"/>
        <end position="1553"/>
    </location>
</feature>
<feature type="compositionally biased region" description="Polar residues" evidence="7">
    <location>
        <begin position="661"/>
        <end position="671"/>
    </location>
</feature>
<dbReference type="Pfam" id="PF07926">
    <property type="entry name" value="TPR_MLP1_2"/>
    <property type="match status" value="1"/>
</dbReference>
<feature type="compositionally biased region" description="Basic and acidic residues" evidence="7">
    <location>
        <begin position="1569"/>
        <end position="1589"/>
    </location>
</feature>
<dbReference type="Pfam" id="PF25481">
    <property type="entry name" value="Nucleoprot-TPR"/>
    <property type="match status" value="1"/>
</dbReference>
<feature type="compositionally biased region" description="Low complexity" evidence="7">
    <location>
        <begin position="2483"/>
        <end position="2499"/>
    </location>
</feature>
<feature type="coiled-coil region" evidence="6">
    <location>
        <begin position="1226"/>
        <end position="1350"/>
    </location>
</feature>
<evidence type="ECO:0000259" key="9">
    <source>
        <dbReference type="Pfam" id="PF25481"/>
    </source>
</evidence>
<dbReference type="GO" id="GO:0034399">
    <property type="term" value="C:nuclear periphery"/>
    <property type="evidence" value="ECO:0007669"/>
    <property type="project" value="UniProtKB-ARBA"/>
</dbReference>
<feature type="compositionally biased region" description="Basic and acidic residues" evidence="7">
    <location>
        <begin position="1656"/>
        <end position="1666"/>
    </location>
</feature>
<evidence type="ECO:0000256" key="5">
    <source>
        <dbReference type="ARBA" id="ARBA00023242"/>
    </source>
</evidence>
<dbReference type="InterPro" id="IPR057974">
    <property type="entry name" value="NUA/TPR/MLP1-2-like_dom"/>
</dbReference>
<evidence type="ECO:0000256" key="1">
    <source>
        <dbReference type="ARBA" id="ARBA00004123"/>
    </source>
</evidence>
<feature type="coiled-coil region" evidence="6">
    <location>
        <begin position="50"/>
        <end position="158"/>
    </location>
</feature>
<feature type="compositionally biased region" description="Basic and acidic residues" evidence="7">
    <location>
        <begin position="1829"/>
        <end position="1841"/>
    </location>
</feature>
<organism evidence="11 12">
    <name type="scientific">Acanthaster planci</name>
    <name type="common">Crown-of-thorns starfish</name>
    <dbReference type="NCBI Taxonomy" id="133434"/>
    <lineage>
        <taxon>Eukaryota</taxon>
        <taxon>Metazoa</taxon>
        <taxon>Echinodermata</taxon>
        <taxon>Eleutherozoa</taxon>
        <taxon>Asterozoa</taxon>
        <taxon>Asteroidea</taxon>
        <taxon>Valvatacea</taxon>
        <taxon>Valvatida</taxon>
        <taxon>Acanthasteridae</taxon>
        <taxon>Acanthaster</taxon>
    </lineage>
</organism>
<proteinExistence type="inferred from homology"/>
<feature type="region of interest" description="Disordered" evidence="7">
    <location>
        <begin position="1810"/>
        <end position="2236"/>
    </location>
</feature>
<comment type="similarity">
    <text evidence="2">Belongs to the TPR family.</text>
</comment>
<dbReference type="InterPro" id="IPR057577">
    <property type="entry name" value="Nucleoprot-TPR/MLP1_dom"/>
</dbReference>
<dbReference type="PANTHER" id="PTHR18898:SF2">
    <property type="entry name" value="NUCLEOPROTEIN TPR"/>
    <property type="match status" value="1"/>
</dbReference>
<feature type="region of interest" description="Disordered" evidence="7">
    <location>
        <begin position="1528"/>
        <end position="1722"/>
    </location>
</feature>
<name>A0A8B7YB42_ACAPL</name>
<feature type="compositionally biased region" description="Low complexity" evidence="7">
    <location>
        <begin position="2390"/>
        <end position="2400"/>
    </location>
</feature>
<feature type="compositionally biased region" description="Low complexity" evidence="7">
    <location>
        <begin position="1970"/>
        <end position="1981"/>
    </location>
</feature>
<dbReference type="Pfam" id="PF25785">
    <property type="entry name" value="TPR"/>
    <property type="match status" value="1"/>
</dbReference>
<dbReference type="GO" id="GO:0005643">
    <property type="term" value="C:nuclear pore"/>
    <property type="evidence" value="ECO:0007669"/>
    <property type="project" value="UniProtKB-ARBA"/>
</dbReference>
<evidence type="ECO:0000313" key="11">
    <source>
        <dbReference type="Proteomes" id="UP000694845"/>
    </source>
</evidence>
<feature type="compositionally biased region" description="Polar residues" evidence="7">
    <location>
        <begin position="2421"/>
        <end position="2447"/>
    </location>
</feature>
<feature type="domain" description="Nucleoprotein TPR/MLP1-2" evidence="8">
    <location>
        <begin position="1073"/>
        <end position="1197"/>
    </location>
</feature>
<dbReference type="GO" id="GO:0006606">
    <property type="term" value="P:protein import into nucleus"/>
    <property type="evidence" value="ECO:0007669"/>
    <property type="project" value="InterPro"/>
</dbReference>
<feature type="compositionally biased region" description="Basic and acidic residues" evidence="7">
    <location>
        <begin position="1810"/>
        <end position="1821"/>
    </location>
</feature>
<feature type="compositionally biased region" description="Low complexity" evidence="7">
    <location>
        <begin position="1643"/>
        <end position="1655"/>
    </location>
</feature>
<keyword evidence="4 6" id="KW-0175">Coiled coil</keyword>
<feature type="compositionally biased region" description="Polar residues" evidence="7">
    <location>
        <begin position="1875"/>
        <end position="1888"/>
    </location>
</feature>
<dbReference type="KEGG" id="aplc:110978806"/>
<evidence type="ECO:0000256" key="3">
    <source>
        <dbReference type="ARBA" id="ARBA00019789"/>
    </source>
</evidence>
<dbReference type="GO" id="GO:0006406">
    <property type="term" value="P:mRNA export from nucleus"/>
    <property type="evidence" value="ECO:0007669"/>
    <property type="project" value="TreeGrafter"/>
</dbReference>
<feature type="coiled-coil region" evidence="6">
    <location>
        <begin position="849"/>
        <end position="1066"/>
    </location>
</feature>
<feature type="coiled-coil region" evidence="6">
    <location>
        <begin position="1096"/>
        <end position="1154"/>
    </location>
</feature>
<keyword evidence="5" id="KW-0539">Nucleus</keyword>
<dbReference type="GO" id="GO:1901673">
    <property type="term" value="P:regulation of mitotic spindle assembly"/>
    <property type="evidence" value="ECO:0007669"/>
    <property type="project" value="TreeGrafter"/>
</dbReference>
<feature type="coiled-coil region" evidence="6">
    <location>
        <begin position="680"/>
        <end position="802"/>
    </location>
</feature>
<dbReference type="CTD" id="7175"/>
<dbReference type="Gene3D" id="1.10.287.1490">
    <property type="match status" value="1"/>
</dbReference>
<feature type="compositionally biased region" description="Low complexity" evidence="7">
    <location>
        <begin position="2358"/>
        <end position="2376"/>
    </location>
</feature>
<evidence type="ECO:0000259" key="8">
    <source>
        <dbReference type="Pfam" id="PF07926"/>
    </source>
</evidence>
<feature type="compositionally biased region" description="Basic and acidic residues" evidence="7">
    <location>
        <begin position="1911"/>
        <end position="1920"/>
    </location>
</feature>
<evidence type="ECO:0000256" key="6">
    <source>
        <dbReference type="SAM" id="Coils"/>
    </source>
</evidence>
<dbReference type="GO" id="GO:0017056">
    <property type="term" value="F:structural constituent of nuclear pore"/>
    <property type="evidence" value="ECO:0007669"/>
    <property type="project" value="TreeGrafter"/>
</dbReference>
<feature type="compositionally biased region" description="Acidic residues" evidence="7">
    <location>
        <begin position="2038"/>
        <end position="2151"/>
    </location>
</feature>
<feature type="region of interest" description="Disordered" evidence="7">
    <location>
        <begin position="651"/>
        <end position="671"/>
    </location>
</feature>
<feature type="coiled-coil region" evidence="6">
    <location>
        <begin position="190"/>
        <end position="376"/>
    </location>
</feature>
<dbReference type="Proteomes" id="UP000694845">
    <property type="component" value="Unplaced"/>
</dbReference>
<comment type="subcellular location">
    <subcellularLocation>
        <location evidence="1">Nucleus</location>
    </subcellularLocation>
</comment>
<feature type="compositionally biased region" description="Basic and acidic residues" evidence="7">
    <location>
        <begin position="1606"/>
        <end position="1642"/>
    </location>
</feature>
<accession>A0A8B7YB42</accession>
<evidence type="ECO:0000259" key="10">
    <source>
        <dbReference type="Pfam" id="PF25785"/>
    </source>
</evidence>
<reference evidence="12" key="1">
    <citation type="submission" date="2025-08" db="UniProtKB">
        <authorList>
            <consortium name="RefSeq"/>
        </authorList>
    </citation>
    <scope>IDENTIFICATION</scope>
</reference>
<protein>
    <recommendedName>
        <fullName evidence="3">Nucleoprotein TPR</fullName>
    </recommendedName>
</protein>
<evidence type="ECO:0000313" key="12">
    <source>
        <dbReference type="RefSeq" id="XP_022089782.1"/>
    </source>
</evidence>
<evidence type="ECO:0000256" key="4">
    <source>
        <dbReference type="ARBA" id="ARBA00023054"/>
    </source>
</evidence>
<dbReference type="OrthoDB" id="343070at2759"/>
<dbReference type="PANTHER" id="PTHR18898">
    <property type="entry name" value="NUCLEOPROTEIN TPR-RELATED"/>
    <property type="match status" value="1"/>
</dbReference>
<dbReference type="RefSeq" id="XP_022089782.1">
    <property type="nucleotide sequence ID" value="XM_022234090.1"/>
</dbReference>
<feature type="compositionally biased region" description="Polar residues" evidence="7">
    <location>
        <begin position="1704"/>
        <end position="1720"/>
    </location>
</feature>
<feature type="domain" description="Nucleoprotein TPR/MPL1" evidence="9">
    <location>
        <begin position="182"/>
        <end position="260"/>
    </location>
</feature>
<sequence length="2537" mass="284351">MASTMAGEHAELKFLTAVLSSAEIDSVPQNVREKLEALIDSKETAQDGLKTKLEKLKVNSEQRYFELEKQLIASSSKLESSLGSVDELKASNARLEEQLRQSKEDLASIRDSSEGSNLSYKQLSRNVELLEYEKGELLKVLERKNQEISRLNDDWKAMSGKLAEANAAKCNLQVQIDELQNQDMSTKYREKRLEQEKAHLSSQNEWLSQQLKANTDELLVLRKEKSNQILELQGQLNERLDEMKHLQESAEAYKATNKDQEARIEELVVKMKENNEAYAKSEEQFRGELSAQSKLSTLFEKSAAEAQDKVRELITAVEELQKLLGQASTSQEELKTRMQEMAGEHTAQATELNEKIAQLEKELEDANDLLDAARRKGVVMKMSDEELNSLSPTAAAASSFLKSGLTLTQMYSEYVKCSDELEVEKAENQRLNSYLDQILVEIEEKAPIMQKQRDDYEKALQTTNQLSARLDANLVECEQLRVATDEAERRASMSAREIVRLKQQCTDLGHQVRVLLKEVHEAKGGPIRPDLNVSSPDVSSSSNVISEHLVSFRSIEELQAQNEKLLASLRELSDKKEQEEQLTIESKTAGLRQELDSALQDIQEMREARARQTEMVEAIVRQRDMYRVLLQQSGTTPPPISLVKLTSPMASPAFGPPAATTPDTQQDSLPVSTAPATEVKDTAREAMKTLQEEFETYRKEKAENEKLLNEQLETMRKDVSDLRVQNAQLTSQLDFAGERYKILQSNVDGYKKEIASHRDKSQKYSAELVKNQQRINSLTQDLMAANEKLTRAEVACKNLTDERDLLKGVEARLLQEKESMQREHRSQTLLLTNLETIQNNLERSEFESKARLTNQMEAMERELNLLRRRIEGENDQHRVVLKTWEGRVQSLQRQLNHELDNHQKTRESLNKTKTDLQHMKEQCSSVEAQLVAAQIKYESALKDKNEALASRSQQTVVVSSNEEEVRELKTKLRMAEDQVKVLKDQAEKSKKHLEQYKSISAAIETSLKEQSLAAQTYKENMEKRLEETTQAREQLEKQVIELVKERDEMRSEKEELSEAVASQTSELRRNLLHVQEELTLAVQRKTDAETNEATARQDCQEQAKLAKEAQDKYEREFLLHAGDVQQLVTVKDQLESLNAKLAEVEERATKAEDTLSSSKAGWEEQSRIRANELEQRATTCQELTQQNTLLHQQLEELSARMMQSPLQQQKESVDGSLRLPDENKSSEQLLEVIKFLRREKEIAETRSELAQSEGLRLKQRCEHLERQYEEAHRNLTGERERTQVMAQTTAKHQELLKKVETLNALTDSNRMLREEKDRLDQQVQQLEAKVSQLEANIQPLQDQNRELTAERDALTTDKTSLTIEVTRWKQRTNHLIEQCNRADPEEQKKLLAEKDANKKTISSLREENLRHKAELSRLNAQLTSSKNEISKLTTDLANMQSEMKLEQSKLNEEINTLKMDNTAKENDINDKKNTIQQVKKIGRRYKSQYEELQAKVDAEKEQQGQPIAEKDAKIKELEETVAKLTEENKSVKEAEEKTKAQLTERDEREEKSKKLVQGLRQKLAQVNTERNKANEEKTKLQSTLDELRGELSALESLQTQSEGQMEADKKQLQEKVEQLEKDLKQAKENQEKLQTIQKEEQQKQQQQKVQLQARVQELEKQVEEQQKLLQIKHLAPQQPMGAERPSTRSEEPPPTANIKPISSPAPTVSKSSTPSGQRMTASVRPIAVTPVTSALASASATPMATVMPQTQSEASTVVMDADRQQAVQEPLSVETPIVISIASTTPIQAVTPTQQAPPTAAPYPMVVLDARPEGPQEERVEPMQQQEVQRPDNVQEVRAEPRLQPPSQEPVTEPGMDIVGEQSTEAAAEAAIQSLDGNQTESQPPSQQAERDVEELAEMPKPSTSGGSRTELSHKRQREESGEDDSEAAVAEETAHQEKRQRVTPQPQQVIEQPDQPLSPVAQSPTQADTTTSSLQQTITLPPAGEDEAGSGVRVPPTSTDESAQDEAGPEDDRVPAQETGEGLLEAEGEDAPPLGEAEVEGDEEPEEGLDVPGEGEEQEEDDDDVVIVVDSDEDDVSDEEDEQSPGDEEDIGDDADEEGEAGDYEDFEDEYPVEGELDYGEGDGEDADEDMEDEDEGEDAVSMEEQEEEGERGGNSEDQVMDDDEVVEISEDDETEGAENEMEVGSSDQQEQSQPMEEHPPLRLPMPELRVEPPGDQVPTSQGQETQIERVPFQHANVPRQRLASLGRAPMFVGAGAPFDDIGDDRQVPSTPTLFVPRRTDGFAEAINSPLLQGRFHFGGSDSEPSRSMAPALAQLATQGDLGLDDTRINLLGGDEDGGRSVPTTPLQTHAPATVLTSSPSSQAQDSSPASQDTSRSVPATSSEPGPPQLQQQQQQGAGDQDEPDTLPSEVPQSSPAPPDTSSEEQVTLPTAEPQRSQGEESTSAVPSAEGAESRDRPEQSGSTESGQGERPKPKRIVWQDSPGSGQSQQRPQQSRGGTAIRSRGRFIQRSFPRGANAGTRGRGGRFTRGRGQPPF</sequence>
<gene>
    <name evidence="12" type="primary">LOC110978806</name>
</gene>